<dbReference type="GO" id="GO:0004360">
    <property type="term" value="F:glutamine-fructose-6-phosphate transaminase (isomerizing) activity"/>
    <property type="evidence" value="ECO:0007669"/>
    <property type="project" value="UniProtKB-UniRule"/>
</dbReference>
<comment type="function">
    <text evidence="10">Catalyzes the first step in hexosamine metabolism, converting fructose-6P into glucosamine-6P using glutamine as a nitrogen source.</text>
</comment>
<dbReference type="PANTHER" id="PTHR10937:SF0">
    <property type="entry name" value="GLUTAMINE--FRUCTOSE-6-PHOSPHATE TRANSAMINASE (ISOMERIZING)"/>
    <property type="match status" value="1"/>
</dbReference>
<dbReference type="Gene3D" id="3.60.20.10">
    <property type="entry name" value="Glutamine Phosphoribosylpyrophosphate, subunit 1, domain 1"/>
    <property type="match status" value="1"/>
</dbReference>
<dbReference type="GO" id="GO:0046349">
    <property type="term" value="P:amino sugar biosynthetic process"/>
    <property type="evidence" value="ECO:0007669"/>
    <property type="project" value="UniProtKB-ARBA"/>
</dbReference>
<dbReference type="SUPFAM" id="SSF53697">
    <property type="entry name" value="SIS domain"/>
    <property type="match status" value="1"/>
</dbReference>
<dbReference type="CDD" id="cd00714">
    <property type="entry name" value="GFAT"/>
    <property type="match status" value="1"/>
</dbReference>
<keyword evidence="8" id="KW-0677">Repeat</keyword>
<feature type="initiator methionine" description="Removed" evidence="10">
    <location>
        <position position="1"/>
    </location>
</feature>
<dbReference type="Proteomes" id="UP000176282">
    <property type="component" value="Unassembled WGS sequence"/>
</dbReference>
<dbReference type="InterPro" id="IPR047084">
    <property type="entry name" value="GFAT_N"/>
</dbReference>
<evidence type="ECO:0000259" key="12">
    <source>
        <dbReference type="PROSITE" id="PS51464"/>
    </source>
</evidence>
<gene>
    <name evidence="10" type="primary">glmS</name>
    <name evidence="13" type="ORF">A3J66_01330</name>
</gene>
<dbReference type="InterPro" id="IPR017932">
    <property type="entry name" value="GATase_2_dom"/>
</dbReference>
<dbReference type="CDD" id="cd05009">
    <property type="entry name" value="SIS_GlmS_GlmD_2"/>
    <property type="match status" value="1"/>
</dbReference>
<evidence type="ECO:0000256" key="6">
    <source>
        <dbReference type="ARBA" id="ARBA00022576"/>
    </source>
</evidence>
<dbReference type="PROSITE" id="PS51464">
    <property type="entry name" value="SIS"/>
    <property type="match status" value="2"/>
</dbReference>
<dbReference type="InterPro" id="IPR035490">
    <property type="entry name" value="GlmS/FrlB_SIS"/>
</dbReference>
<reference evidence="13 14" key="1">
    <citation type="journal article" date="2016" name="Nat. Commun.">
        <title>Thousands of microbial genomes shed light on interconnected biogeochemical processes in an aquifer system.</title>
        <authorList>
            <person name="Anantharaman K."/>
            <person name="Brown C.T."/>
            <person name="Hug L.A."/>
            <person name="Sharon I."/>
            <person name="Castelle C.J."/>
            <person name="Probst A.J."/>
            <person name="Thomas B.C."/>
            <person name="Singh A."/>
            <person name="Wilkins M.J."/>
            <person name="Karaoz U."/>
            <person name="Brodie E.L."/>
            <person name="Williams K.H."/>
            <person name="Hubbard S.S."/>
            <person name="Banfield J.F."/>
        </authorList>
    </citation>
    <scope>NUCLEOTIDE SEQUENCE [LARGE SCALE GENOMIC DNA]</scope>
</reference>
<evidence type="ECO:0000256" key="8">
    <source>
        <dbReference type="ARBA" id="ARBA00022737"/>
    </source>
</evidence>
<comment type="catalytic activity">
    <reaction evidence="1 10">
        <text>D-fructose 6-phosphate + L-glutamine = D-glucosamine 6-phosphate + L-glutamate</text>
        <dbReference type="Rhea" id="RHEA:13237"/>
        <dbReference type="ChEBI" id="CHEBI:29985"/>
        <dbReference type="ChEBI" id="CHEBI:58359"/>
        <dbReference type="ChEBI" id="CHEBI:58725"/>
        <dbReference type="ChEBI" id="CHEBI:61527"/>
        <dbReference type="EC" id="2.6.1.16"/>
    </reaction>
</comment>
<keyword evidence="7 10" id="KW-0808">Transferase</keyword>
<evidence type="ECO:0000256" key="5">
    <source>
        <dbReference type="ARBA" id="ARBA00022490"/>
    </source>
</evidence>
<dbReference type="SUPFAM" id="SSF56235">
    <property type="entry name" value="N-terminal nucleophile aminohydrolases (Ntn hydrolases)"/>
    <property type="match status" value="1"/>
</dbReference>
<evidence type="ECO:0000256" key="2">
    <source>
        <dbReference type="ARBA" id="ARBA00004496"/>
    </source>
</evidence>
<dbReference type="FunFam" id="3.60.20.10:FF:000006">
    <property type="entry name" value="Glutamine--fructose-6-phosphate aminotransferase [isomerizing]"/>
    <property type="match status" value="1"/>
</dbReference>
<evidence type="ECO:0000256" key="7">
    <source>
        <dbReference type="ARBA" id="ARBA00022679"/>
    </source>
</evidence>
<dbReference type="Gene3D" id="3.40.50.10490">
    <property type="entry name" value="Glucose-6-phosphate isomerase like protein, domain 1"/>
    <property type="match status" value="2"/>
</dbReference>
<evidence type="ECO:0000256" key="3">
    <source>
        <dbReference type="ARBA" id="ARBA00012916"/>
    </source>
</evidence>
<dbReference type="CDD" id="cd05008">
    <property type="entry name" value="SIS_GlmS_GlmD_1"/>
    <property type="match status" value="1"/>
</dbReference>
<dbReference type="NCBIfam" id="NF001484">
    <property type="entry name" value="PRK00331.1"/>
    <property type="match status" value="1"/>
</dbReference>
<evidence type="ECO:0000256" key="4">
    <source>
        <dbReference type="ARBA" id="ARBA00016090"/>
    </source>
</evidence>
<dbReference type="InterPro" id="IPR001347">
    <property type="entry name" value="SIS_dom"/>
</dbReference>
<evidence type="ECO:0000256" key="9">
    <source>
        <dbReference type="ARBA" id="ARBA00022962"/>
    </source>
</evidence>
<dbReference type="GO" id="GO:0097367">
    <property type="term" value="F:carbohydrate derivative binding"/>
    <property type="evidence" value="ECO:0007669"/>
    <property type="project" value="InterPro"/>
</dbReference>
<dbReference type="FunFam" id="3.40.50.10490:FF:000001">
    <property type="entry name" value="Glutamine--fructose-6-phosphate aminotransferase [isomerizing]"/>
    <property type="match status" value="1"/>
</dbReference>
<dbReference type="NCBIfam" id="TIGR01135">
    <property type="entry name" value="glmS"/>
    <property type="match status" value="1"/>
</dbReference>
<keyword evidence="6 10" id="KW-0032">Aminotransferase</keyword>
<name>A0A1F6M229_9BACT</name>
<dbReference type="GO" id="GO:0005975">
    <property type="term" value="P:carbohydrate metabolic process"/>
    <property type="evidence" value="ECO:0007669"/>
    <property type="project" value="UniProtKB-UniRule"/>
</dbReference>
<organism evidence="13 14">
    <name type="scientific">Candidatus Magasanikbacteria bacterium RIFCSPHIGHO2_02_FULL_47_14</name>
    <dbReference type="NCBI Taxonomy" id="1798680"/>
    <lineage>
        <taxon>Bacteria</taxon>
        <taxon>Candidatus Magasanikiibacteriota</taxon>
    </lineage>
</organism>
<dbReference type="InterPro" id="IPR035466">
    <property type="entry name" value="GlmS/AgaS_SIS"/>
</dbReference>
<dbReference type="GO" id="GO:0006487">
    <property type="term" value="P:protein N-linked glycosylation"/>
    <property type="evidence" value="ECO:0007669"/>
    <property type="project" value="TreeGrafter"/>
</dbReference>
<feature type="domain" description="Glutamine amidotransferase type-2" evidence="11">
    <location>
        <begin position="2"/>
        <end position="228"/>
    </location>
</feature>
<dbReference type="GO" id="GO:0005829">
    <property type="term" value="C:cytosol"/>
    <property type="evidence" value="ECO:0007669"/>
    <property type="project" value="TreeGrafter"/>
</dbReference>
<accession>A0A1F6M229</accession>
<feature type="active site" description="Nucleophile; for GATase activity" evidence="10">
    <location>
        <position position="2"/>
    </location>
</feature>
<evidence type="ECO:0000313" key="14">
    <source>
        <dbReference type="Proteomes" id="UP000176282"/>
    </source>
</evidence>
<dbReference type="EMBL" id="MFQB01000046">
    <property type="protein sequence ID" value="OGH65670.1"/>
    <property type="molecule type" value="Genomic_DNA"/>
</dbReference>
<dbReference type="HAMAP" id="MF_00164">
    <property type="entry name" value="GlmS"/>
    <property type="match status" value="1"/>
</dbReference>
<dbReference type="InterPro" id="IPR029055">
    <property type="entry name" value="Ntn_hydrolases_N"/>
</dbReference>
<dbReference type="InterPro" id="IPR005855">
    <property type="entry name" value="GFAT"/>
</dbReference>
<dbReference type="PROSITE" id="PS51278">
    <property type="entry name" value="GATASE_TYPE_2"/>
    <property type="match status" value="1"/>
</dbReference>
<dbReference type="EC" id="2.6.1.16" evidence="3 10"/>
<dbReference type="Pfam" id="PF13522">
    <property type="entry name" value="GATase_6"/>
    <property type="match status" value="1"/>
</dbReference>
<keyword evidence="9" id="KW-0315">Glutamine amidotransferase</keyword>
<evidence type="ECO:0000256" key="1">
    <source>
        <dbReference type="ARBA" id="ARBA00001031"/>
    </source>
</evidence>
<dbReference type="InterPro" id="IPR046348">
    <property type="entry name" value="SIS_dom_sf"/>
</dbReference>
<dbReference type="AlphaFoldDB" id="A0A1F6M229"/>
<evidence type="ECO:0000259" key="11">
    <source>
        <dbReference type="PROSITE" id="PS51278"/>
    </source>
</evidence>
<dbReference type="GO" id="GO:0006047">
    <property type="term" value="P:UDP-N-acetylglucosamine metabolic process"/>
    <property type="evidence" value="ECO:0007669"/>
    <property type="project" value="TreeGrafter"/>
</dbReference>
<proteinExistence type="inferred from homology"/>
<dbReference type="GO" id="GO:0006002">
    <property type="term" value="P:fructose 6-phosphate metabolic process"/>
    <property type="evidence" value="ECO:0007669"/>
    <property type="project" value="TreeGrafter"/>
</dbReference>
<feature type="active site" description="For Fru-6P isomerization activity" evidence="10">
    <location>
        <position position="614"/>
    </location>
</feature>
<sequence>MCGIIGYIGEKQAAPILLQGLRKLEYRGYDSAGIVVCNPANPETQVTRFRSVGKIDTLENKVRGQEIVGTMGIAHTRWATHGGVTEENAHPHHDQSGKIFIVHNGIIENYREIKEVLGNGHTYVSQTDSEILAHLIGVHYEQMKKEGSCSDLRRAVEHALHHVRGTYGLVVMHTDYPDCLVAARMGSPLVIGVADGEQYIASDPTPMLAHTKKMVFLDDGEIAEVTRDSVQTFTLLDDRVVKCVEEVEWDEAAAQKQGFPHFMIKEIFDQPVVFEDAIRGRYDLKEGTAFLGGLNMTNDEMRRVKRVILIACGTASYAALVGKYAFERLAGIPTEVDVASEFRYRDPIVDDTTLVFGISQSGETADTIAALREAKRKGAFVRGIVNVVGSTIARETDGGTYIHAGPELAVASTKAYSNMIAILLLYALQFGRLKRVSIATGQRLLAALREIPAKMRLTLERAEEIQAVAEKYAAYKHFFFLGRGINYPVALEGSLKLKEISYIHSEAYPGGEMKHGPIALLSPDFPVFAIMTKNQLYDKMRNNIEETKARGAQVILLATDGDDHARELSDDVLYVPETMELLQPLLNTIPLQLFAYYIAAALGRDVDRPRNLAKSVTVE</sequence>
<dbReference type="Pfam" id="PF01380">
    <property type="entry name" value="SIS"/>
    <property type="match status" value="2"/>
</dbReference>
<dbReference type="FunFam" id="3.40.50.10490:FF:000002">
    <property type="entry name" value="Glutamine--fructose-6-phosphate aminotransferase [isomerizing]"/>
    <property type="match status" value="1"/>
</dbReference>
<dbReference type="STRING" id="1798680.A3J66_01330"/>
<dbReference type="PANTHER" id="PTHR10937">
    <property type="entry name" value="GLUCOSAMINE--FRUCTOSE-6-PHOSPHATE AMINOTRANSFERASE, ISOMERIZING"/>
    <property type="match status" value="1"/>
</dbReference>
<keyword evidence="5 10" id="KW-0963">Cytoplasm</keyword>
<feature type="domain" description="SIS" evidence="12">
    <location>
        <begin position="468"/>
        <end position="609"/>
    </location>
</feature>
<comment type="caution">
    <text evidence="13">The sequence shown here is derived from an EMBL/GenBank/DDBJ whole genome shotgun (WGS) entry which is preliminary data.</text>
</comment>
<evidence type="ECO:0000256" key="10">
    <source>
        <dbReference type="HAMAP-Rule" id="MF_00164"/>
    </source>
</evidence>
<comment type="subunit">
    <text evidence="10">Homodimer.</text>
</comment>
<feature type="domain" description="SIS" evidence="12">
    <location>
        <begin position="297"/>
        <end position="439"/>
    </location>
</feature>
<comment type="subcellular location">
    <subcellularLocation>
        <location evidence="2 10">Cytoplasm</location>
    </subcellularLocation>
</comment>
<evidence type="ECO:0000313" key="13">
    <source>
        <dbReference type="EMBL" id="OGH65670.1"/>
    </source>
</evidence>
<protein>
    <recommendedName>
        <fullName evidence="4 10">Glutamine--fructose-6-phosphate aminotransferase [isomerizing]</fullName>
        <ecNumber evidence="3 10">2.6.1.16</ecNumber>
    </recommendedName>
    <alternativeName>
        <fullName evidence="10">D-fructose-6-phosphate amidotransferase</fullName>
    </alternativeName>
    <alternativeName>
        <fullName evidence="10">GFAT</fullName>
    </alternativeName>
    <alternativeName>
        <fullName evidence="10">Glucosamine-6-phosphate synthase</fullName>
    </alternativeName>
    <alternativeName>
        <fullName evidence="10">Hexosephosphate aminotransferase</fullName>
    </alternativeName>
    <alternativeName>
        <fullName evidence="10">L-glutamine--D-fructose-6-phosphate amidotransferase</fullName>
    </alternativeName>
</protein>